<dbReference type="InterPro" id="IPR004017">
    <property type="entry name" value="Cys_rich_dom"/>
</dbReference>
<reference evidence="2 11" key="2">
    <citation type="submission" date="2019-08" db="EMBL/GenBank/DDBJ databases">
        <title>Comparison of rpoB and gyrB Sequences from Mobiluncus Species and Development of a Multiplex PCR Method for Clinical Detection of Mobiluncus curtisii and Mobiluncus mulieris.</title>
        <authorList>
            <person name="Yang L."/>
            <person name="Shen Y."/>
            <person name="Xu G."/>
            <person name="Shu L.-B."/>
            <person name="Hu J."/>
            <person name="Zhang R."/>
            <person name="Wang Y."/>
            <person name="Zhou H.-W."/>
            <person name="Zhang X."/>
        </authorList>
    </citation>
    <scope>NUCLEOTIDE SEQUENCE [LARGE SCALE GENOMIC DNA]</scope>
    <source>
        <strain evidence="2 11">M26</strain>
    </source>
</reference>
<evidence type="ECO:0000313" key="9">
    <source>
        <dbReference type="Proteomes" id="UP000578252"/>
    </source>
</evidence>
<evidence type="ECO:0000313" key="3">
    <source>
        <dbReference type="EMBL" id="NMW65864.1"/>
    </source>
</evidence>
<evidence type="ECO:0000313" key="8">
    <source>
        <dbReference type="Proteomes" id="UP000575397"/>
    </source>
</evidence>
<dbReference type="GO" id="GO:0005829">
    <property type="term" value="C:cytosol"/>
    <property type="evidence" value="ECO:0007669"/>
    <property type="project" value="TreeGrafter"/>
</dbReference>
<dbReference type="Proteomes" id="UP001209486">
    <property type="component" value="Unassembled WGS sequence"/>
</dbReference>
<dbReference type="Proteomes" id="UP000578252">
    <property type="component" value="Unassembled WGS sequence"/>
</dbReference>
<dbReference type="EMBL" id="UGGQ01000006">
    <property type="protein sequence ID" value="STO16900.1"/>
    <property type="molecule type" value="Genomic_DNA"/>
</dbReference>
<dbReference type="PANTHER" id="PTHR30296:SF0">
    <property type="entry name" value="LACTATE UTILIZATION PROTEIN A"/>
    <property type="match status" value="1"/>
</dbReference>
<sequence length="263" mass="28974">MTNIVGETAPKTVAIFATCVSDIMFPKTVNNTAKLLKRLGCRVVLPKKQTCCGQMFTNTGYFPEALPSVKAFLAAFEDYDYIVGPSGSCIGAVREQHEMLAVDAGDMRLAERARQIRSRVFDISEFIVNVLGTTDVGAYFPHKVTYHASCHSLRVAKVGSAPIDLLRAVEGIDYVEVEDMRQCCGFGGTFSLKNSDISIAMARDKANHILDTGADYVTSLDNTCLMNFGGLMRREKMPVTPIHLVDLLVHRSRGSRRDLRRAS</sequence>
<comment type="caution">
    <text evidence="4">The sequence shown here is derived from an EMBL/GenBank/DDBJ whole genome shotgun (WGS) entry which is preliminary data.</text>
</comment>
<evidence type="ECO:0000313" key="7">
    <source>
        <dbReference type="Proteomes" id="UP000255284"/>
    </source>
</evidence>
<evidence type="ECO:0000313" key="4">
    <source>
        <dbReference type="EMBL" id="NMW92932.1"/>
    </source>
</evidence>
<reference evidence="6 7" key="1">
    <citation type="submission" date="2018-06" db="EMBL/GenBank/DDBJ databases">
        <authorList>
            <consortium name="Pathogen Informatics"/>
            <person name="Doyle S."/>
        </authorList>
    </citation>
    <scope>NUCLEOTIDE SEQUENCE [LARGE SCALE GENOMIC DNA]</scope>
    <source>
        <strain evidence="6 7">NCTC11819</strain>
    </source>
</reference>
<accession>A0A2J9KSD0</accession>
<evidence type="ECO:0000313" key="5">
    <source>
        <dbReference type="EMBL" id="NMX02483.1"/>
    </source>
</evidence>
<dbReference type="EMBL" id="JABCUR010000011">
    <property type="protein sequence ID" value="NMW65864.1"/>
    <property type="molecule type" value="Genomic_DNA"/>
</dbReference>
<dbReference type="EMBL" id="JABCUS010000001">
    <property type="protein sequence ID" value="NMX02483.1"/>
    <property type="molecule type" value="Genomic_DNA"/>
</dbReference>
<dbReference type="OrthoDB" id="9770306at2"/>
<dbReference type="AlphaFoldDB" id="A0A2J9KSD0"/>
<evidence type="ECO:0000313" key="10">
    <source>
        <dbReference type="Proteomes" id="UP000582487"/>
    </source>
</evidence>
<feature type="domain" description="Cysteine-rich" evidence="1">
    <location>
        <begin position="144"/>
        <end position="228"/>
    </location>
</feature>
<dbReference type="GO" id="GO:0016491">
    <property type="term" value="F:oxidoreductase activity"/>
    <property type="evidence" value="ECO:0007669"/>
    <property type="project" value="UniProtKB-ARBA"/>
</dbReference>
<dbReference type="EMBL" id="JABCUV010000003">
    <property type="protein sequence ID" value="NMW92932.1"/>
    <property type="molecule type" value="Genomic_DNA"/>
</dbReference>
<feature type="domain" description="Cysteine-rich" evidence="1">
    <location>
        <begin position="13"/>
        <end position="92"/>
    </location>
</feature>
<evidence type="ECO:0000313" key="6">
    <source>
        <dbReference type="EMBL" id="STO16900.1"/>
    </source>
</evidence>
<protein>
    <submittedName>
        <fullName evidence="4">(Fe-S)-binding protein</fullName>
    </submittedName>
    <submittedName>
        <fullName evidence="6">Lactate utilization protein A</fullName>
    </submittedName>
</protein>
<dbReference type="GeneID" id="61168466"/>
<dbReference type="PANTHER" id="PTHR30296">
    <property type="entry name" value="UNCHARACTERIZED PROTEIN YKGE"/>
    <property type="match status" value="1"/>
</dbReference>
<dbReference type="Proteomes" id="UP000255284">
    <property type="component" value="Unassembled WGS sequence"/>
</dbReference>
<dbReference type="Proteomes" id="UP000582487">
    <property type="component" value="Unassembled WGS sequence"/>
</dbReference>
<name>A0A2J9KSD0_9ACTO</name>
<gene>
    <name evidence="6" type="primary">lutA</name>
    <name evidence="2" type="ORF">FYZ43_02980</name>
    <name evidence="4" type="ORF">HHJ74_04345</name>
    <name evidence="5" type="ORF">HHJ77_00665</name>
    <name evidence="3" type="ORF">HHJ78_10185</name>
    <name evidence="6" type="ORF">NCTC11819_01479</name>
</gene>
<proteinExistence type="predicted"/>
<dbReference type="EMBL" id="VSZY01000003">
    <property type="protein sequence ID" value="MCU9968389.1"/>
    <property type="molecule type" value="Genomic_DNA"/>
</dbReference>
<organism evidence="4 10">
    <name type="scientific">Mobiluncus mulieris</name>
    <dbReference type="NCBI Taxonomy" id="2052"/>
    <lineage>
        <taxon>Bacteria</taxon>
        <taxon>Bacillati</taxon>
        <taxon>Actinomycetota</taxon>
        <taxon>Actinomycetes</taxon>
        <taxon>Actinomycetales</taxon>
        <taxon>Actinomycetaceae</taxon>
        <taxon>Mobiluncus</taxon>
    </lineage>
</organism>
<dbReference type="RefSeq" id="WP_004011858.1">
    <property type="nucleotide sequence ID" value="NZ_CAMPNB010000004.1"/>
</dbReference>
<reference evidence="8 9" key="3">
    <citation type="submission" date="2020-04" db="EMBL/GenBank/DDBJ databases">
        <title>Antimicrobial susceptibility and clonality of vaginal-derived multi-drug resistant Mobiluncus isolates in China.</title>
        <authorList>
            <person name="Zhang X."/>
        </authorList>
    </citation>
    <scope>NUCLEOTIDE SEQUENCE [LARGE SCALE GENOMIC DNA]</scope>
    <source>
        <strain evidence="5 8">12</strain>
        <strain evidence="3 9">13</strain>
        <strain evidence="4 10">7</strain>
    </source>
</reference>
<evidence type="ECO:0000259" key="1">
    <source>
        <dbReference type="Pfam" id="PF02754"/>
    </source>
</evidence>
<dbReference type="Proteomes" id="UP000575397">
    <property type="component" value="Unassembled WGS sequence"/>
</dbReference>
<evidence type="ECO:0000313" key="11">
    <source>
        <dbReference type="Proteomes" id="UP001209486"/>
    </source>
</evidence>
<dbReference type="Pfam" id="PF02754">
    <property type="entry name" value="CCG"/>
    <property type="match status" value="2"/>
</dbReference>
<evidence type="ECO:0000313" key="2">
    <source>
        <dbReference type="EMBL" id="MCU9968389.1"/>
    </source>
</evidence>